<name>A0A5Q4VIK2_9BACT</name>
<evidence type="ECO:0000259" key="6">
    <source>
        <dbReference type="PROSITE" id="PS51186"/>
    </source>
</evidence>
<keyword evidence="8" id="KW-1185">Reference proteome</keyword>
<dbReference type="InterPro" id="IPR000182">
    <property type="entry name" value="GNAT_dom"/>
</dbReference>
<comment type="caution">
    <text evidence="7">The sequence shown here is derived from an EMBL/GenBank/DDBJ whole genome shotgun (WGS) entry which is preliminary data.</text>
</comment>
<evidence type="ECO:0000313" key="7">
    <source>
        <dbReference type="EMBL" id="TYT76072.1"/>
    </source>
</evidence>
<dbReference type="OrthoDB" id="9799147at2"/>
<dbReference type="InterPro" id="IPR016181">
    <property type="entry name" value="Acyl_CoA_acyltransferase"/>
</dbReference>
<proteinExistence type="predicted"/>
<dbReference type="GO" id="GO:0016747">
    <property type="term" value="F:acyltransferase activity, transferring groups other than amino-acyl groups"/>
    <property type="evidence" value="ECO:0007669"/>
    <property type="project" value="InterPro"/>
</dbReference>
<gene>
    <name evidence="7" type="ORF">FIM25_00515</name>
</gene>
<keyword evidence="4" id="KW-0012">Acyltransferase</keyword>
<dbReference type="Pfam" id="PF00583">
    <property type="entry name" value="Acetyltransf_1"/>
    <property type="match status" value="1"/>
</dbReference>
<feature type="domain" description="N-acetyltransferase" evidence="6">
    <location>
        <begin position="88"/>
        <end position="172"/>
    </location>
</feature>
<dbReference type="Proteomes" id="UP000321899">
    <property type="component" value="Unassembled WGS sequence"/>
</dbReference>
<evidence type="ECO:0000256" key="3">
    <source>
        <dbReference type="ARBA" id="ARBA00022679"/>
    </source>
</evidence>
<protein>
    <submittedName>
        <fullName evidence="7">GNAT family N-acetyltransferase</fullName>
    </submittedName>
</protein>
<reference evidence="7 8" key="1">
    <citation type="submission" date="2019-06" db="EMBL/GenBank/DDBJ databases">
        <title>Desulfobotulus mexicanus sp. nov., a novel sulfate-reducing bacterium isolated from the sediment of an alkaline crater lake in Mexico.</title>
        <authorList>
            <person name="Hirschler-Rea A."/>
        </authorList>
    </citation>
    <scope>NUCLEOTIDE SEQUENCE [LARGE SCALE GENOMIC DNA]</scope>
    <source>
        <strain evidence="7 8">PAR22N</strain>
    </source>
</reference>
<dbReference type="PROSITE" id="PS51186">
    <property type="entry name" value="GNAT"/>
    <property type="match status" value="1"/>
</dbReference>
<evidence type="ECO:0000256" key="1">
    <source>
        <dbReference type="ARBA" id="ARBA00022491"/>
    </source>
</evidence>
<dbReference type="SUPFAM" id="SSF55729">
    <property type="entry name" value="Acyl-CoA N-acyltransferases (Nat)"/>
    <property type="match status" value="1"/>
</dbReference>
<keyword evidence="1" id="KW-0678">Repressor</keyword>
<evidence type="ECO:0000313" key="8">
    <source>
        <dbReference type="Proteomes" id="UP000321899"/>
    </source>
</evidence>
<accession>A0A5Q4VIK2</accession>
<evidence type="ECO:0000256" key="2">
    <source>
        <dbReference type="ARBA" id="ARBA00022649"/>
    </source>
</evidence>
<dbReference type="AlphaFoldDB" id="A0A5Q4VIK2"/>
<evidence type="ECO:0000256" key="5">
    <source>
        <dbReference type="ARBA" id="ARBA00049880"/>
    </source>
</evidence>
<dbReference type="RefSeq" id="WP_139445070.1">
    <property type="nucleotide sequence ID" value="NZ_VDMB01000001.1"/>
</dbReference>
<keyword evidence="3 7" id="KW-0808">Transferase</keyword>
<dbReference type="Gene3D" id="3.40.630.30">
    <property type="match status" value="1"/>
</dbReference>
<comment type="catalytic activity">
    <reaction evidence="5">
        <text>glycyl-tRNA(Gly) + acetyl-CoA = N-acetylglycyl-tRNA(Gly) + CoA + H(+)</text>
        <dbReference type="Rhea" id="RHEA:81867"/>
        <dbReference type="Rhea" id="RHEA-COMP:9683"/>
        <dbReference type="Rhea" id="RHEA-COMP:19766"/>
        <dbReference type="ChEBI" id="CHEBI:15378"/>
        <dbReference type="ChEBI" id="CHEBI:57287"/>
        <dbReference type="ChEBI" id="CHEBI:57288"/>
        <dbReference type="ChEBI" id="CHEBI:78522"/>
        <dbReference type="ChEBI" id="CHEBI:232036"/>
    </reaction>
</comment>
<organism evidence="7 8">
    <name type="scientific">Desulfobotulus mexicanus</name>
    <dbReference type="NCBI Taxonomy" id="2586642"/>
    <lineage>
        <taxon>Bacteria</taxon>
        <taxon>Pseudomonadati</taxon>
        <taxon>Thermodesulfobacteriota</taxon>
        <taxon>Desulfobacteria</taxon>
        <taxon>Desulfobacterales</taxon>
        <taxon>Desulfobacteraceae</taxon>
        <taxon>Desulfobotulus</taxon>
    </lineage>
</organism>
<keyword evidence="2" id="KW-1277">Toxin-antitoxin system</keyword>
<evidence type="ECO:0000256" key="4">
    <source>
        <dbReference type="ARBA" id="ARBA00023315"/>
    </source>
</evidence>
<dbReference type="EMBL" id="VDMB01000001">
    <property type="protein sequence ID" value="TYT76072.1"/>
    <property type="molecule type" value="Genomic_DNA"/>
</dbReference>
<dbReference type="PANTHER" id="PTHR36449">
    <property type="entry name" value="ACETYLTRANSFERASE-RELATED"/>
    <property type="match status" value="1"/>
</dbReference>
<sequence>MLCNKIFKELNKNSHDRLSFDCGEEELNYFIKNHAAKHMKAGISRTMVLPAKDILANQKHLICSFFTVSPNTISRETLPVNHAKKLPLYPVPVFLIAQLAVHKECHGYGLGKITLIKALEYLWKANAYLPAYAVIVDCLNESSQSFYTKYGFEKLCDHNQKIRMYIPIKTLDTLFS</sequence>
<dbReference type="PANTHER" id="PTHR36449:SF1">
    <property type="entry name" value="ACETYLTRANSFERASE"/>
    <property type="match status" value="1"/>
</dbReference>